<feature type="domain" description="Cytochrome c" evidence="6">
    <location>
        <begin position="91"/>
        <end position="180"/>
    </location>
</feature>
<evidence type="ECO:0000313" key="8">
    <source>
        <dbReference type="Proteomes" id="UP000247465"/>
    </source>
</evidence>
<dbReference type="GO" id="GO:0046872">
    <property type="term" value="F:metal ion binding"/>
    <property type="evidence" value="ECO:0007669"/>
    <property type="project" value="UniProtKB-KW"/>
</dbReference>
<keyword evidence="5" id="KW-1133">Transmembrane helix</keyword>
<name>A0A2Z4AHR3_9BACT</name>
<evidence type="ECO:0000259" key="6">
    <source>
        <dbReference type="PROSITE" id="PS51007"/>
    </source>
</evidence>
<dbReference type="GO" id="GO:0020037">
    <property type="term" value="F:heme binding"/>
    <property type="evidence" value="ECO:0007669"/>
    <property type="project" value="InterPro"/>
</dbReference>
<protein>
    <submittedName>
        <fullName evidence="7">Cytochrome c-552</fullName>
    </submittedName>
</protein>
<dbReference type="GO" id="GO:0009055">
    <property type="term" value="F:electron transfer activity"/>
    <property type="evidence" value="ECO:0007669"/>
    <property type="project" value="InterPro"/>
</dbReference>
<evidence type="ECO:0000313" key="7">
    <source>
        <dbReference type="EMBL" id="AWT59597.1"/>
    </source>
</evidence>
<keyword evidence="1 4" id="KW-0349">Heme</keyword>
<feature type="transmembrane region" description="Helical" evidence="5">
    <location>
        <begin position="40"/>
        <end position="62"/>
    </location>
</feature>
<gene>
    <name evidence="7" type="primary">cycA</name>
    <name evidence="7" type="ORF">DF168_00789</name>
</gene>
<proteinExistence type="predicted"/>
<dbReference type="AlphaFoldDB" id="A0A2Z4AHR3"/>
<evidence type="ECO:0000256" key="3">
    <source>
        <dbReference type="ARBA" id="ARBA00023004"/>
    </source>
</evidence>
<evidence type="ECO:0000256" key="5">
    <source>
        <dbReference type="SAM" id="Phobius"/>
    </source>
</evidence>
<sequence length="218" mass="24039">MSKRDESEKHNENCGFGDNELHEVHEAKSINRNGSGFGSFPFLIVLIFLFSVLLCWAGFYFVNYSGGFEALAHNEAFDPSGPLPKPPPEESLFEIGREVYVNCVACHQTTGLGIPGVFPPLAGSKWVLGSSEKVPVIILHGIFGPIEVKGQVFNSAMPPLAEVLSNKEIAAVTTFIRTNSEWGNEAKEVTEEMVSILRDQYGVRGMWTAEELSKKYPE</sequence>
<organism evidence="7 8">
    <name type="scientific">Candidatus Moanibacter tarae</name>
    <dbReference type="NCBI Taxonomy" id="2200854"/>
    <lineage>
        <taxon>Bacteria</taxon>
        <taxon>Pseudomonadati</taxon>
        <taxon>Verrucomicrobiota</taxon>
        <taxon>Opitutia</taxon>
        <taxon>Puniceicoccales</taxon>
        <taxon>Puniceicoccales incertae sedis</taxon>
        <taxon>Candidatus Moanibacter</taxon>
    </lineage>
</organism>
<dbReference type="SUPFAM" id="SSF46626">
    <property type="entry name" value="Cytochrome c"/>
    <property type="match status" value="1"/>
</dbReference>
<evidence type="ECO:0000256" key="4">
    <source>
        <dbReference type="PROSITE-ProRule" id="PRU00433"/>
    </source>
</evidence>
<keyword evidence="3 4" id="KW-0408">Iron</keyword>
<dbReference type="Gene3D" id="1.10.760.10">
    <property type="entry name" value="Cytochrome c-like domain"/>
    <property type="match status" value="1"/>
</dbReference>
<keyword evidence="2 4" id="KW-0479">Metal-binding</keyword>
<dbReference type="InterPro" id="IPR009056">
    <property type="entry name" value="Cyt_c-like_dom"/>
</dbReference>
<dbReference type="EMBL" id="CP029803">
    <property type="protein sequence ID" value="AWT59597.1"/>
    <property type="molecule type" value="Genomic_DNA"/>
</dbReference>
<dbReference type="InterPro" id="IPR051459">
    <property type="entry name" value="Cytochrome_c-type_DH"/>
</dbReference>
<keyword evidence="5" id="KW-0812">Transmembrane</keyword>
<dbReference type="Proteomes" id="UP000247465">
    <property type="component" value="Chromosome"/>
</dbReference>
<dbReference type="PANTHER" id="PTHR35008">
    <property type="entry name" value="BLL4482 PROTEIN-RELATED"/>
    <property type="match status" value="1"/>
</dbReference>
<dbReference type="PROSITE" id="PS51007">
    <property type="entry name" value="CYTC"/>
    <property type="match status" value="1"/>
</dbReference>
<accession>A0A2Z4AHR3</accession>
<evidence type="ECO:0000256" key="1">
    <source>
        <dbReference type="ARBA" id="ARBA00022617"/>
    </source>
</evidence>
<evidence type="ECO:0000256" key="2">
    <source>
        <dbReference type="ARBA" id="ARBA00022723"/>
    </source>
</evidence>
<dbReference type="KEGG" id="mtar:DF168_00789"/>
<reference evidence="7 8" key="1">
    <citation type="submission" date="2018-06" db="EMBL/GenBank/DDBJ databases">
        <title>Draft Genome Sequence of a Novel Marine Bacterium Related to the Verrucomicrobia.</title>
        <authorList>
            <person name="Vosseberg J."/>
            <person name="Martijn J."/>
            <person name="Ettema T.J.G."/>
        </authorList>
    </citation>
    <scope>NUCLEOTIDE SEQUENCE [LARGE SCALE GENOMIC DNA]</scope>
    <source>
        <strain evidence="7">TARA_B100001123</strain>
    </source>
</reference>
<dbReference type="PANTHER" id="PTHR35008:SF8">
    <property type="entry name" value="ALCOHOL DEHYDROGENASE CYTOCHROME C SUBUNIT"/>
    <property type="match status" value="1"/>
</dbReference>
<keyword evidence="5" id="KW-0472">Membrane</keyword>
<dbReference type="InterPro" id="IPR036909">
    <property type="entry name" value="Cyt_c-like_dom_sf"/>
</dbReference>
<dbReference type="Pfam" id="PF00034">
    <property type="entry name" value="Cytochrom_C"/>
    <property type="match status" value="1"/>
</dbReference>